<protein>
    <submittedName>
        <fullName evidence="1">Uncharacterized protein</fullName>
    </submittedName>
</protein>
<dbReference type="InParanoid" id="A0A3R7CZB0"/>
<reference evidence="1 2" key="2">
    <citation type="journal article" date="2021" name="Genomics">
        <title>High-quality reference genome for Clonorchis sinensis.</title>
        <authorList>
            <person name="Young N.D."/>
            <person name="Stroehlein A.J."/>
            <person name="Kinkar L."/>
            <person name="Wang T."/>
            <person name="Sohn W.M."/>
            <person name="Chang B.C.H."/>
            <person name="Kaur P."/>
            <person name="Weisz D."/>
            <person name="Dudchenko O."/>
            <person name="Aiden E.L."/>
            <person name="Korhonen P.K."/>
            <person name="Gasser R.B."/>
        </authorList>
    </citation>
    <scope>NUCLEOTIDE SEQUENCE [LARGE SCALE GENOMIC DNA]</scope>
    <source>
        <strain evidence="1">Cs-k2</strain>
    </source>
</reference>
<organism evidence="1 2">
    <name type="scientific">Clonorchis sinensis</name>
    <name type="common">Chinese liver fluke</name>
    <dbReference type="NCBI Taxonomy" id="79923"/>
    <lineage>
        <taxon>Eukaryota</taxon>
        <taxon>Metazoa</taxon>
        <taxon>Spiralia</taxon>
        <taxon>Lophotrochozoa</taxon>
        <taxon>Platyhelminthes</taxon>
        <taxon>Trematoda</taxon>
        <taxon>Digenea</taxon>
        <taxon>Opisthorchiida</taxon>
        <taxon>Opisthorchiata</taxon>
        <taxon>Opisthorchiidae</taxon>
        <taxon>Clonorchis</taxon>
    </lineage>
</organism>
<proteinExistence type="predicted"/>
<accession>A0A3R7CZB0</accession>
<sequence>MLLPSHCRAALSPDRYWPISGCTFFYCHQLLPLIIVIVTSSRRLDTKLPEGSTRAEIVLGCPMLDRSSRDAELMVFRVSFVSLEAIALELSLTGCATGTSIEECVQHQKLRWLGHVWRMPNHHLPKRVLFSMPNPEWRNQRGGQPLGWERGMKKMPSVLLAFQDGDHVIPSAPGDDDILYLSGIPTCLLPK</sequence>
<dbReference type="EMBL" id="NIRI02000077">
    <property type="protein sequence ID" value="KAG5441440.1"/>
    <property type="molecule type" value="Genomic_DNA"/>
</dbReference>
<dbReference type="OrthoDB" id="6160173at2759"/>
<dbReference type="Proteomes" id="UP000286415">
    <property type="component" value="Unassembled WGS sequence"/>
</dbReference>
<comment type="caution">
    <text evidence="1">The sequence shown here is derived from an EMBL/GenBank/DDBJ whole genome shotgun (WGS) entry which is preliminary data.</text>
</comment>
<name>A0A3R7CZB0_CLOSI</name>
<evidence type="ECO:0000313" key="2">
    <source>
        <dbReference type="Proteomes" id="UP000286415"/>
    </source>
</evidence>
<keyword evidence="2" id="KW-1185">Reference proteome</keyword>
<dbReference type="AlphaFoldDB" id="A0A3R7CZB0"/>
<reference evidence="1 2" key="1">
    <citation type="journal article" date="2018" name="Biotechnol. Adv.">
        <title>Improved genomic resources and new bioinformatic workflow for the carcinogenic parasite Clonorchis sinensis: Biotechnological implications.</title>
        <authorList>
            <person name="Wang D."/>
            <person name="Korhonen P.K."/>
            <person name="Gasser R.B."/>
            <person name="Young N.D."/>
        </authorList>
    </citation>
    <scope>NUCLEOTIDE SEQUENCE [LARGE SCALE GENOMIC DNA]</scope>
    <source>
        <strain evidence="1">Cs-k2</strain>
    </source>
</reference>
<evidence type="ECO:0000313" key="1">
    <source>
        <dbReference type="EMBL" id="KAG5441440.1"/>
    </source>
</evidence>
<gene>
    <name evidence="1" type="ORF">CSKR_107652</name>
</gene>